<gene>
    <name evidence="1" type="ORF">PNQ69_13035</name>
</gene>
<keyword evidence="2" id="KW-1185">Reference proteome</keyword>
<evidence type="ECO:0000313" key="1">
    <source>
        <dbReference type="EMBL" id="MDS9993697.1"/>
    </source>
</evidence>
<comment type="caution">
    <text evidence="1">The sequence shown here is derived from an EMBL/GenBank/DDBJ whole genome shotgun (WGS) entry which is preliminary data.</text>
</comment>
<evidence type="ECO:0000313" key="2">
    <source>
        <dbReference type="Proteomes" id="UP001260534"/>
    </source>
</evidence>
<name>A0ABU2I8I4_9XANT</name>
<organism evidence="1 2">
    <name type="scientific">Xanthomonas hawaiiensis</name>
    <dbReference type="NCBI Taxonomy" id="3003247"/>
    <lineage>
        <taxon>Bacteria</taxon>
        <taxon>Pseudomonadati</taxon>
        <taxon>Pseudomonadota</taxon>
        <taxon>Gammaproteobacteria</taxon>
        <taxon>Lysobacterales</taxon>
        <taxon>Lysobacteraceae</taxon>
        <taxon>Xanthomonas</taxon>
    </lineage>
</organism>
<sequence>MGNLDQLGPIVLTYARALHGVQTRAPEPLPLPDQGAPGDSIAIASCIGGVRQSWLYDVQTRPADAWTLTSFATSQTADCKQADGTP</sequence>
<proteinExistence type="predicted"/>
<reference evidence="1 2" key="1">
    <citation type="submission" date="2023-01" db="EMBL/GenBank/DDBJ databases">
        <title>Xanthomonas hawaiianensis sp. nov. isolated from Araceae family in Hawaii.</title>
        <authorList>
            <person name="Chunag S.-C."/>
            <person name="Dobhal S."/>
            <person name="Alvarez A."/>
            <person name="Arif M."/>
        </authorList>
    </citation>
    <scope>NUCLEOTIDE SEQUENCE [LARGE SCALE GENOMIC DNA]</scope>
    <source>
        <strain evidence="1 2">A2111</strain>
    </source>
</reference>
<accession>A0ABU2I8I4</accession>
<dbReference type="EMBL" id="JAQMHB010000001">
    <property type="protein sequence ID" value="MDS9993697.1"/>
    <property type="molecule type" value="Genomic_DNA"/>
</dbReference>
<dbReference type="Proteomes" id="UP001260534">
    <property type="component" value="Unassembled WGS sequence"/>
</dbReference>
<protein>
    <submittedName>
        <fullName evidence="1">Uncharacterized protein</fullName>
    </submittedName>
</protein>
<dbReference type="RefSeq" id="WP_244663739.1">
    <property type="nucleotide sequence ID" value="NZ_JAGHXG010000011.1"/>
</dbReference>